<dbReference type="Proteomes" id="UP000076519">
    <property type="component" value="Unassembled WGS sequence"/>
</dbReference>
<sequence length="51" mass="5895">MIFTDSSSSLSDYNIKSLFLFYHKIKTKKTDTLFIGQKKGKCLSFLKLLTD</sequence>
<evidence type="ECO:0000313" key="1">
    <source>
        <dbReference type="EMBL" id="KZK05093.1"/>
    </source>
</evidence>
<organism evidence="1 2">
    <name type="scientific">Lactococcus lactis subsp. cremoris</name>
    <name type="common">Streptococcus cremoris</name>
    <dbReference type="NCBI Taxonomy" id="1359"/>
    <lineage>
        <taxon>Bacteria</taxon>
        <taxon>Bacillati</taxon>
        <taxon>Bacillota</taxon>
        <taxon>Bacilli</taxon>
        <taxon>Lactobacillales</taxon>
        <taxon>Streptococcaceae</taxon>
        <taxon>Lactococcus</taxon>
    </lineage>
</organism>
<reference evidence="1 2" key="1">
    <citation type="submission" date="2015-08" db="EMBL/GenBank/DDBJ databases">
        <title>Draft Genome Sequences of 11 Lactococcus lactis subspecies cremoris strains.</title>
        <authorList>
            <person name="Wels M."/>
            <person name="Backus L."/>
            <person name="Boekhorst J."/>
            <person name="Dijkstra A."/>
            <person name="Beerthuizen M."/>
            <person name="Siezen R."/>
            <person name="Bachmann H."/>
            <person name="Van Hijum S."/>
        </authorList>
    </citation>
    <scope>NUCLEOTIDE SEQUENCE [LARGE SCALE GENOMIC DNA]</scope>
    <source>
        <strain evidence="1 2">KW10</strain>
    </source>
</reference>
<name>A0A166IUW0_LACLC</name>
<dbReference type="AlphaFoldDB" id="A0A166IUW0"/>
<comment type="caution">
    <text evidence="1">The sequence shown here is derived from an EMBL/GenBank/DDBJ whole genome shotgun (WGS) entry which is preliminary data.</text>
</comment>
<evidence type="ECO:0000313" key="2">
    <source>
        <dbReference type="Proteomes" id="UP000076519"/>
    </source>
</evidence>
<proteinExistence type="predicted"/>
<dbReference type="EMBL" id="LIYF01000037">
    <property type="protein sequence ID" value="KZK05093.1"/>
    <property type="molecule type" value="Genomic_DNA"/>
</dbReference>
<dbReference type="PATRIC" id="fig|1359.32.peg.673"/>
<protein>
    <submittedName>
        <fullName evidence="1">Uncharacterized protein</fullName>
    </submittedName>
</protein>
<gene>
    <name evidence="1" type="ORF">AB996_2077</name>
</gene>
<accession>A0A166IUW0</accession>